<dbReference type="GO" id="GO:0016020">
    <property type="term" value="C:membrane"/>
    <property type="evidence" value="ECO:0007669"/>
    <property type="project" value="UniProtKB-SubCell"/>
</dbReference>
<dbReference type="InterPro" id="IPR052430">
    <property type="entry name" value="IVT-Associated"/>
</dbReference>
<feature type="transmembrane region" description="Helical" evidence="6">
    <location>
        <begin position="118"/>
        <end position="138"/>
    </location>
</feature>
<feature type="transmembrane region" description="Helical" evidence="6">
    <location>
        <begin position="202"/>
        <end position="222"/>
    </location>
</feature>
<keyword evidence="9" id="KW-1185">Reference proteome</keyword>
<proteinExistence type="predicted"/>
<evidence type="ECO:0000256" key="5">
    <source>
        <dbReference type="SAM" id="MobiDB-lite"/>
    </source>
</evidence>
<accession>A0A8H8RS01</accession>
<evidence type="ECO:0000313" key="9">
    <source>
        <dbReference type="Proteomes" id="UP000443090"/>
    </source>
</evidence>
<evidence type="ECO:0000256" key="1">
    <source>
        <dbReference type="ARBA" id="ARBA00004141"/>
    </source>
</evidence>
<protein>
    <submittedName>
        <fullName evidence="8">Protein BRE4</fullName>
    </submittedName>
</protein>
<keyword evidence="4 6" id="KW-0472">Membrane</keyword>
<dbReference type="EMBL" id="QGMI01000521">
    <property type="protein sequence ID" value="TVY39452.1"/>
    <property type="molecule type" value="Genomic_DNA"/>
</dbReference>
<comment type="caution">
    <text evidence="8">The sequence shown here is derived from an EMBL/GenBank/DDBJ whole genome shotgun (WGS) entry which is preliminary data.</text>
</comment>
<organism evidence="8 9">
    <name type="scientific">Lachnellula occidentalis</name>
    <dbReference type="NCBI Taxonomy" id="215460"/>
    <lineage>
        <taxon>Eukaryota</taxon>
        <taxon>Fungi</taxon>
        <taxon>Dikarya</taxon>
        <taxon>Ascomycota</taxon>
        <taxon>Pezizomycotina</taxon>
        <taxon>Leotiomycetes</taxon>
        <taxon>Helotiales</taxon>
        <taxon>Lachnaceae</taxon>
        <taxon>Lachnellula</taxon>
    </lineage>
</organism>
<evidence type="ECO:0000256" key="6">
    <source>
        <dbReference type="SAM" id="Phobius"/>
    </source>
</evidence>
<dbReference type="PANTHER" id="PTHR47804">
    <property type="entry name" value="60S RIBOSOMAL PROTEIN L19"/>
    <property type="match status" value="1"/>
</dbReference>
<feature type="transmembrane region" description="Helical" evidence="6">
    <location>
        <begin position="144"/>
        <end position="162"/>
    </location>
</feature>
<gene>
    <name evidence="8" type="primary">BRE4</name>
    <name evidence="8" type="ORF">LOCC1_G005637</name>
</gene>
<keyword evidence="2 6" id="KW-0812">Transmembrane</keyword>
<dbReference type="Proteomes" id="UP000443090">
    <property type="component" value="Unassembled WGS sequence"/>
</dbReference>
<feature type="region of interest" description="Disordered" evidence="5">
    <location>
        <begin position="1"/>
        <end position="24"/>
    </location>
</feature>
<feature type="compositionally biased region" description="Basic and acidic residues" evidence="5">
    <location>
        <begin position="10"/>
        <end position="19"/>
    </location>
</feature>
<dbReference type="PANTHER" id="PTHR47804:SF3">
    <property type="entry name" value="PROTEIN BRE4"/>
    <property type="match status" value="1"/>
</dbReference>
<evidence type="ECO:0000313" key="8">
    <source>
        <dbReference type="EMBL" id="TVY39452.1"/>
    </source>
</evidence>
<feature type="domain" description="Integral membrane bound transporter" evidence="7">
    <location>
        <begin position="90"/>
        <end position="214"/>
    </location>
</feature>
<dbReference type="OrthoDB" id="1924968at2759"/>
<evidence type="ECO:0000256" key="3">
    <source>
        <dbReference type="ARBA" id="ARBA00022989"/>
    </source>
</evidence>
<dbReference type="PRINTS" id="PR02047">
    <property type="entry name" value="BREFELDNASP4"/>
</dbReference>
<dbReference type="InterPro" id="IPR023244">
    <property type="entry name" value="Brefeldin_A-sensitivity_4"/>
</dbReference>
<keyword evidence="3 6" id="KW-1133">Transmembrane helix</keyword>
<reference evidence="8 9" key="1">
    <citation type="submission" date="2018-05" db="EMBL/GenBank/DDBJ databases">
        <title>Genome sequencing and assembly of the regulated plant pathogen Lachnellula willkommii and related sister species for the development of diagnostic species identification markers.</title>
        <authorList>
            <person name="Giroux E."/>
            <person name="Bilodeau G."/>
        </authorList>
    </citation>
    <scope>NUCLEOTIDE SEQUENCE [LARGE SCALE GENOMIC DNA]</scope>
    <source>
        <strain evidence="8 9">CBS 160.35</strain>
    </source>
</reference>
<dbReference type="InterPro" id="IPR049453">
    <property type="entry name" value="Memb_transporter_dom"/>
</dbReference>
<feature type="transmembrane region" description="Helical" evidence="6">
    <location>
        <begin position="234"/>
        <end position="252"/>
    </location>
</feature>
<feature type="transmembrane region" description="Helical" evidence="6">
    <location>
        <begin position="169"/>
        <end position="187"/>
    </location>
</feature>
<dbReference type="AlphaFoldDB" id="A0A8H8RS01"/>
<sequence length="450" mass="51086">MANIYKPLPRHHEKEKDPDPGITRAETLGKYEEEEDVAMDRNSPKQKRFRYKLWSVLHRLQGFETRHALKIIIVTSLLSVPAWLEQSRGWWNQNESWWGVILVWVMAHPRIGGNFQDLITRALCAVLGAVWGGLAYGARNGNPYVMAAFAAIYMIPMIYRFTQSQHPRSGIVGCISFIVVSLGAKAADGLPSVAHIAWTRGTAFVVGVVAAVVVNWILWPFVARHELRKALSGMMIYSSIIYRGVVAKYVYYDQGDKPGKDDIEISEMLEGRLREGFVRIRQLMALTRHEIRLRAPFNPLPYSALIDSTERFFEYLVSVRQSSLFFHPHYISDSNEQAAESLLAYRRDAVAAILMNLYVLAGALRGDRKVPRYLPSAALARKRLLDKMAEIEAEQAQTREVERVQSGASEGEGRKWSQIYSYSYSQSLTGCVRQLEALIRYTKEIVGEQG</sequence>
<dbReference type="Pfam" id="PF13515">
    <property type="entry name" value="FUSC_2"/>
    <property type="match status" value="1"/>
</dbReference>
<evidence type="ECO:0000256" key="2">
    <source>
        <dbReference type="ARBA" id="ARBA00022692"/>
    </source>
</evidence>
<name>A0A8H8RS01_9HELO</name>
<comment type="subcellular location">
    <subcellularLocation>
        <location evidence="1">Membrane</location>
        <topology evidence="1">Multi-pass membrane protein</topology>
    </subcellularLocation>
</comment>
<evidence type="ECO:0000256" key="4">
    <source>
        <dbReference type="ARBA" id="ARBA00023136"/>
    </source>
</evidence>
<evidence type="ECO:0000259" key="7">
    <source>
        <dbReference type="Pfam" id="PF13515"/>
    </source>
</evidence>